<dbReference type="InterPro" id="IPR026838">
    <property type="entry name" value="YheC/D"/>
</dbReference>
<dbReference type="SUPFAM" id="SSF56059">
    <property type="entry name" value="Glutathione synthetase ATP-binding domain-like"/>
    <property type="match status" value="1"/>
</dbReference>
<dbReference type="Proteomes" id="UP000279446">
    <property type="component" value="Unassembled WGS sequence"/>
</dbReference>
<keyword evidence="2" id="KW-1185">Reference proteome</keyword>
<proteinExistence type="predicted"/>
<accession>A0A433XZ39</accession>
<evidence type="ECO:0000313" key="1">
    <source>
        <dbReference type="EMBL" id="RUT40358.1"/>
    </source>
</evidence>
<dbReference type="AlphaFoldDB" id="A0A433XZ39"/>
<dbReference type="RefSeq" id="WP_127194797.1">
    <property type="nucleotide sequence ID" value="NZ_RZNY01000037.1"/>
</dbReference>
<reference evidence="1 2" key="1">
    <citation type="submission" date="2018-12" db="EMBL/GenBank/DDBJ databases">
        <authorList>
            <person name="Sun L."/>
            <person name="Chen Z."/>
        </authorList>
    </citation>
    <scope>NUCLEOTIDE SEQUENCE [LARGE SCALE GENOMIC DNA]</scope>
    <source>
        <strain evidence="1 2">DSM 15890</strain>
    </source>
</reference>
<evidence type="ECO:0000313" key="2">
    <source>
        <dbReference type="Proteomes" id="UP000279446"/>
    </source>
</evidence>
<sequence length="251" mass="28988">MNYRSTSIKSKWEKNSWLLKHSDLRKYVPRTMLFNRDNLITMLSSYSTVYFKPTGGSGGFNIIRIKRMEKNYQIQYNTVKSTYSTIDSLYDKLNRFSNKRSFLLQKGIDLARTKGKPFDIRVMVQKTNKGTWVSSAIFMKIGKTGKVATNYNQGGKIGYFHQTMSGAGYSTAEIELMETRLKGMGVSVGKNFDQHKKGFKELGLDVALDSKGKPWILEVNTRPQFYPLKNMKDKTTYKRIVSYAKQYGRFK</sequence>
<dbReference type="Gene3D" id="3.30.470.20">
    <property type="entry name" value="ATP-grasp fold, B domain"/>
    <property type="match status" value="1"/>
</dbReference>
<dbReference type="EMBL" id="RZNY01000037">
    <property type="protein sequence ID" value="RUT40358.1"/>
    <property type="molecule type" value="Genomic_DNA"/>
</dbReference>
<gene>
    <name evidence="1" type="ORF">EJP82_25065</name>
</gene>
<comment type="caution">
    <text evidence="1">The sequence shown here is derived from an EMBL/GenBank/DDBJ whole genome shotgun (WGS) entry which is preliminary data.</text>
</comment>
<dbReference type="OrthoDB" id="7869153at2"/>
<name>A0A433XZ39_9BACL</name>
<organism evidence="1 2">
    <name type="scientific">Paenibacillus anaericanus</name>
    <dbReference type="NCBI Taxonomy" id="170367"/>
    <lineage>
        <taxon>Bacteria</taxon>
        <taxon>Bacillati</taxon>
        <taxon>Bacillota</taxon>
        <taxon>Bacilli</taxon>
        <taxon>Bacillales</taxon>
        <taxon>Paenibacillaceae</taxon>
        <taxon>Paenibacillus</taxon>
    </lineage>
</organism>
<protein>
    <submittedName>
        <fullName evidence="1">YheC/YheD family protein</fullName>
    </submittedName>
</protein>
<dbReference type="Pfam" id="PF14398">
    <property type="entry name" value="ATPgrasp_YheCD"/>
    <property type="match status" value="1"/>
</dbReference>